<keyword evidence="3" id="KW-0732">Signal</keyword>
<name>A0A2I4E4T3_JUGRE</name>
<feature type="chain" id="PRO_5043534285" evidence="3">
    <location>
        <begin position="23"/>
        <end position="316"/>
    </location>
</feature>
<dbReference type="FunCoup" id="A0A2I4E4T3">
    <property type="interactions" value="2351"/>
</dbReference>
<keyword evidence="2" id="KW-0812">Transmembrane</keyword>
<dbReference type="OrthoDB" id="785602at2759"/>
<accession>A0A2I4E4T3</accession>
<feature type="domain" description="DUF7356" evidence="4">
    <location>
        <begin position="103"/>
        <end position="199"/>
    </location>
</feature>
<feature type="transmembrane region" description="Helical" evidence="2">
    <location>
        <begin position="219"/>
        <end position="237"/>
    </location>
</feature>
<dbReference type="KEGG" id="jre:108986288"/>
<dbReference type="GeneID" id="108986288"/>
<dbReference type="STRING" id="51240.A0A2I4E4T3"/>
<gene>
    <name evidence="6" type="primary">LOC108986288</name>
</gene>
<feature type="region of interest" description="Disordered" evidence="1">
    <location>
        <begin position="37"/>
        <end position="100"/>
    </location>
</feature>
<protein>
    <submittedName>
        <fullName evidence="6">Uncharacterized protein LOC108986288 isoform X1</fullName>
    </submittedName>
</protein>
<organism evidence="5 6">
    <name type="scientific">Juglans regia</name>
    <name type="common">English walnut</name>
    <dbReference type="NCBI Taxonomy" id="51240"/>
    <lineage>
        <taxon>Eukaryota</taxon>
        <taxon>Viridiplantae</taxon>
        <taxon>Streptophyta</taxon>
        <taxon>Embryophyta</taxon>
        <taxon>Tracheophyta</taxon>
        <taxon>Spermatophyta</taxon>
        <taxon>Magnoliopsida</taxon>
        <taxon>eudicotyledons</taxon>
        <taxon>Gunneridae</taxon>
        <taxon>Pentapetalae</taxon>
        <taxon>rosids</taxon>
        <taxon>fabids</taxon>
        <taxon>Fagales</taxon>
        <taxon>Juglandaceae</taxon>
        <taxon>Juglans</taxon>
    </lineage>
</organism>
<sequence>MGKNAFLTVFFLFMIVPDVCDASLLLKFRKLVGAVTKDSSIPSSPSPSPVPSNNKSSAKPADGSTNNEPEPPVPIKSTQVDSMGGTTQKKKHEQKTNDSLVPSTDKCIERVDVTCNDRGSMTACIKNYQRGSKELLVLVLNGGGSDLKVNFTVESNSTMLEILKHHTNRTKILLTDDKSSKLILNAGNGVCELPVGPPVGANFYVRLPSFHNLVTPVNGAYFLILTVLVFGGTWACCKLRKRRHPGGVPYQELEMGLPASVSATNVETAEGWDQGWDDDWDENNAVKSQGLVGSISANGLTSRSSNRDGWEYDWND</sequence>
<dbReference type="AlphaFoldDB" id="A0A2I4E4T3"/>
<dbReference type="Gramene" id="Jr03_27120_p1">
    <property type="protein sequence ID" value="cds.Jr03_27120_p1"/>
    <property type="gene ID" value="Jr03_27120"/>
</dbReference>
<dbReference type="PANTHER" id="PTHR34200:SF2">
    <property type="entry name" value="TRANSMEMBRANE PROTEIN"/>
    <property type="match status" value="1"/>
</dbReference>
<evidence type="ECO:0000259" key="4">
    <source>
        <dbReference type="Pfam" id="PF24053"/>
    </source>
</evidence>
<feature type="compositionally biased region" description="Polar residues" evidence="1">
    <location>
        <begin position="76"/>
        <end position="87"/>
    </location>
</feature>
<dbReference type="RefSeq" id="XP_018814409.1">
    <property type="nucleotide sequence ID" value="XM_018958864.2"/>
</dbReference>
<dbReference type="Pfam" id="PF24053">
    <property type="entry name" value="DUF7356"/>
    <property type="match status" value="1"/>
</dbReference>
<feature type="compositionally biased region" description="Low complexity" evidence="1">
    <location>
        <begin position="51"/>
        <end position="60"/>
    </location>
</feature>
<evidence type="ECO:0000313" key="6">
    <source>
        <dbReference type="RefSeq" id="XP_018814409.1"/>
    </source>
</evidence>
<keyword evidence="5" id="KW-1185">Reference proteome</keyword>
<reference evidence="6" key="1">
    <citation type="submission" date="2025-08" db="UniProtKB">
        <authorList>
            <consortium name="RefSeq"/>
        </authorList>
    </citation>
    <scope>IDENTIFICATION</scope>
    <source>
        <tissue evidence="6">Leaves</tissue>
    </source>
</reference>
<evidence type="ECO:0000256" key="2">
    <source>
        <dbReference type="SAM" id="Phobius"/>
    </source>
</evidence>
<dbReference type="Proteomes" id="UP000235220">
    <property type="component" value="Chromosome 3"/>
</dbReference>
<dbReference type="PANTHER" id="PTHR34200">
    <property type="entry name" value="DENTIN SIALOPHOSPHOPROTEIN-LIKE ISOFORM X1"/>
    <property type="match status" value="1"/>
</dbReference>
<keyword evidence="2" id="KW-1133">Transmembrane helix</keyword>
<keyword evidence="2" id="KW-0472">Membrane</keyword>
<proteinExistence type="predicted"/>
<evidence type="ECO:0000256" key="1">
    <source>
        <dbReference type="SAM" id="MobiDB-lite"/>
    </source>
</evidence>
<dbReference type="InterPro" id="IPR055780">
    <property type="entry name" value="DUF7356"/>
</dbReference>
<feature type="signal peptide" evidence="3">
    <location>
        <begin position="1"/>
        <end position="22"/>
    </location>
</feature>
<evidence type="ECO:0000256" key="3">
    <source>
        <dbReference type="SAM" id="SignalP"/>
    </source>
</evidence>
<evidence type="ECO:0000313" key="5">
    <source>
        <dbReference type="Proteomes" id="UP000235220"/>
    </source>
</evidence>